<comment type="subunit">
    <text evidence="1">Monomer. Interacts specifically with alpha tubulin, a major component of microtubule.</text>
</comment>
<dbReference type="GO" id="GO:0006508">
    <property type="term" value="P:proteolysis"/>
    <property type="evidence" value="ECO:0007669"/>
    <property type="project" value="UniProtKB-KW"/>
</dbReference>
<keyword evidence="1" id="KW-0378">Hydrolase</keyword>
<dbReference type="KEGG" id="cro:ROD_29681"/>
<dbReference type="AlphaFoldDB" id="D2TKD5"/>
<dbReference type="PHI-base" id="PHI:9333"/>
<organism evidence="2 3">
    <name type="scientific">Citrobacter rodentium (strain ICC168)</name>
    <name type="common">Citrobacter freundii biotype 4280</name>
    <dbReference type="NCBI Taxonomy" id="637910"/>
    <lineage>
        <taxon>Bacteria</taxon>
        <taxon>Pseudomonadati</taxon>
        <taxon>Pseudomonadota</taxon>
        <taxon>Gammaproteobacteria</taxon>
        <taxon>Enterobacterales</taxon>
        <taxon>Enterobacteriaceae</taxon>
        <taxon>Citrobacter</taxon>
    </lineage>
</organism>
<evidence type="ECO:0000313" key="2">
    <source>
        <dbReference type="EMBL" id="CBG89704.1"/>
    </source>
</evidence>
<evidence type="ECO:0000256" key="1">
    <source>
        <dbReference type="PIRNR" id="PIRNR011515"/>
    </source>
</evidence>
<comment type="subcellular location">
    <subcellularLocation>
        <location evidence="1">Secreted</location>
    </subcellularLocation>
</comment>
<dbReference type="Pfam" id="PF06872">
    <property type="entry name" value="EspG"/>
    <property type="match status" value="1"/>
</dbReference>
<dbReference type="STRING" id="637910.ROD_29681"/>
<accession>D2TKD5</accession>
<dbReference type="Gene3D" id="3.10.450.460">
    <property type="entry name" value="EspG protein, N-terminal domain"/>
    <property type="match status" value="1"/>
</dbReference>
<protein>
    <submittedName>
        <fullName evidence="2">T3SS effector protein EspG</fullName>
    </submittedName>
</protein>
<comment type="function">
    <text evidence="1">Alpha-tubulin-specific protease.</text>
</comment>
<gene>
    <name evidence="2" type="primary">espG</name>
    <name evidence="2" type="ordered locus">ROD_29681</name>
</gene>
<reference evidence="2 3" key="1">
    <citation type="journal article" date="2010" name="J. Bacteriol.">
        <title>The Citrobacter rodentium genome sequence reveals convergent evolution with human pathogenic Escherichia coli.</title>
        <authorList>
            <person name="Petty N.K."/>
            <person name="Bulgin R."/>
            <person name="Crepin V.F."/>
            <person name="Cerdeno-Tarraga A.M."/>
            <person name="Schroeder G.N."/>
            <person name="Quail M.A."/>
            <person name="Lennard N."/>
            <person name="Corton C."/>
            <person name="Barron A."/>
            <person name="Clark L."/>
            <person name="Toribio A.L."/>
            <person name="Parkhill J."/>
            <person name="Dougan G."/>
            <person name="Frankel G."/>
            <person name="Thomson N.R."/>
        </authorList>
    </citation>
    <scope>NUCLEOTIDE SEQUENCE [LARGE SCALE GENOMIC DNA]</scope>
    <source>
        <strain evidence="2 3">ICC168</strain>
    </source>
</reference>
<name>D2TKD5_CITRI</name>
<sequence>MILVIKIFVIDETERAFMLNGLNNNSASLVLDATIKINSDYKKPWNEMTCAEKLLKILTLGLWNPKYSQDERQQFQGLLTVLEPVSPAHNELGRVYAKFSDGSSLRISVTNSELIEAEIHTPNNEKFLVLLEANEQNRLLQSLPINRHMPYIQVHHTLPQEELTDLLSMHKLLSFTSKLSATLIPHNNQTDPLSGLTPFSTVFMDTSRGLGNSKLSLNGVDIPADAQKLLRNTLGLKDTNSSPDLNVIRNGIPRHYAEQIVKESSSTNEQKAAVVDFLCQPEAPTAICSAFYQSFNVPALMLTHVRISQASAYNAQRSLDMPNACINISITQSSEGSIHVTSHTGVLIMAPEDRPNQLGMLTNRTSYEVPPGVKCEPNEMARMLKAKYASSETYLNNA</sequence>
<dbReference type="InterPro" id="IPR009669">
    <property type="entry name" value="Cys_protease_VirA/EspG"/>
</dbReference>
<dbReference type="GO" id="GO:0004197">
    <property type="term" value="F:cysteine-type endopeptidase activity"/>
    <property type="evidence" value="ECO:0007669"/>
    <property type="project" value="InterPro"/>
</dbReference>
<dbReference type="PIRSF" id="PIRSF011515">
    <property type="entry name" value="EspG"/>
    <property type="match status" value="1"/>
</dbReference>
<dbReference type="EMBL" id="FN543502">
    <property type="protein sequence ID" value="CBG89704.1"/>
    <property type="molecule type" value="Genomic_DNA"/>
</dbReference>
<proteinExistence type="inferred from homology"/>
<keyword evidence="1" id="KW-0645">Protease</keyword>
<dbReference type="Proteomes" id="UP000001889">
    <property type="component" value="Chromosome"/>
</dbReference>
<dbReference type="GO" id="GO:0005576">
    <property type="term" value="C:extracellular region"/>
    <property type="evidence" value="ECO:0007669"/>
    <property type="project" value="UniProtKB-SubCell"/>
</dbReference>
<keyword evidence="3" id="KW-1185">Reference proteome</keyword>
<keyword evidence="1" id="KW-0964">Secreted</keyword>
<evidence type="ECO:0000313" key="3">
    <source>
        <dbReference type="Proteomes" id="UP000001889"/>
    </source>
</evidence>
<dbReference type="HOGENOM" id="CLU_725101_0_0_6"/>
<keyword evidence="1" id="KW-0788">Thiol protease</keyword>
<comment type="similarity">
    <text evidence="1">Belongs to the protease EspG/VirA family.</text>
</comment>
<dbReference type="InterPro" id="IPR043098">
    <property type="entry name" value="Cys_protease_VirA/EspG_N"/>
</dbReference>